<feature type="compositionally biased region" description="Polar residues" evidence="1">
    <location>
        <begin position="156"/>
        <end position="165"/>
    </location>
</feature>
<dbReference type="PANTHER" id="PTHR33472:SF13">
    <property type="entry name" value="(RAPE) HYPOTHETICAL PROTEIN"/>
    <property type="match status" value="1"/>
</dbReference>
<proteinExistence type="predicted"/>
<dbReference type="Proteomes" id="UP000694864">
    <property type="component" value="Chromosome 5"/>
</dbReference>
<sequence length="380" mass="41998">MSNRRSGRSWYRLSSIVRPTAYSSRDPSSPNYVSEPPLSPTASPSPPPPPRSPPKVVREAKPSPVLSPRPSINYESPKRRHERETTSQKILKFSDNTNLVHGPKKEQQREDKPSLAAPHSPPPPPRSPPNEVRETKPSPGLLSRSIKHEPPKEQEQQSSYMDQTRNNNNNNNNTMMSPAAQPSHPPPQVMSPPLRPPSPEEIQEAKPTLFTSSPPLNHEPPKPRQESKTTHQKSILTLSEKTDIVHGPKETLLPESDDDVIMGTQSVITISGENKGAVMEILRSPNKTRGPFLFNNDAKKSAEEKSISKSKSKSKSKNQNNNGESRFVNSNVQIINGSVVYNSSEIHHDPGVHLSLCRKPSSGNGFINKDHGNGYTSSIN</sequence>
<feature type="compositionally biased region" description="Pro residues" evidence="1">
    <location>
        <begin position="37"/>
        <end position="53"/>
    </location>
</feature>
<organism evidence="2 3">
    <name type="scientific">Camelina sativa</name>
    <name type="common">False flax</name>
    <name type="synonym">Myagrum sativum</name>
    <dbReference type="NCBI Taxonomy" id="90675"/>
    <lineage>
        <taxon>Eukaryota</taxon>
        <taxon>Viridiplantae</taxon>
        <taxon>Streptophyta</taxon>
        <taxon>Embryophyta</taxon>
        <taxon>Tracheophyta</taxon>
        <taxon>Spermatophyta</taxon>
        <taxon>Magnoliopsida</taxon>
        <taxon>eudicotyledons</taxon>
        <taxon>Gunneridae</taxon>
        <taxon>Pentapetalae</taxon>
        <taxon>rosids</taxon>
        <taxon>malvids</taxon>
        <taxon>Brassicales</taxon>
        <taxon>Brassicaceae</taxon>
        <taxon>Camelineae</taxon>
        <taxon>Camelina</taxon>
    </lineage>
</organism>
<feature type="compositionally biased region" description="Basic and acidic residues" evidence="1">
    <location>
        <begin position="219"/>
        <end position="229"/>
    </location>
</feature>
<dbReference type="RefSeq" id="XP_010513779.1">
    <property type="nucleotide sequence ID" value="XM_010515477.1"/>
</dbReference>
<feature type="compositionally biased region" description="Polar residues" evidence="1">
    <location>
        <begin position="21"/>
        <end position="32"/>
    </location>
</feature>
<feature type="region of interest" description="Disordered" evidence="1">
    <location>
        <begin position="283"/>
        <end position="329"/>
    </location>
</feature>
<keyword evidence="2" id="KW-1185">Reference proteome</keyword>
<name>A0ABM0ZCF4_CAMSA</name>
<feature type="compositionally biased region" description="Basic and acidic residues" evidence="1">
    <location>
        <begin position="103"/>
        <end position="113"/>
    </location>
</feature>
<feature type="region of interest" description="Disordered" evidence="1">
    <location>
        <begin position="1"/>
        <end position="256"/>
    </location>
</feature>
<dbReference type="GeneID" id="104789835"/>
<dbReference type="PANTHER" id="PTHR33472">
    <property type="entry name" value="OS01G0106600 PROTEIN"/>
    <property type="match status" value="1"/>
</dbReference>
<feature type="compositionally biased region" description="Low complexity" evidence="1">
    <location>
        <begin position="166"/>
        <end position="182"/>
    </location>
</feature>
<feature type="compositionally biased region" description="Basic and acidic residues" evidence="1">
    <location>
        <begin position="240"/>
        <end position="249"/>
    </location>
</feature>
<protein>
    <submittedName>
        <fullName evidence="3">Pollen-specific leucine-rich repeat extensin-like protein 1</fullName>
    </submittedName>
</protein>
<gene>
    <name evidence="3" type="primary">LOC104789835</name>
</gene>
<reference evidence="2" key="1">
    <citation type="journal article" date="2014" name="Nat. Commun.">
        <title>The emerging biofuel crop Camelina sativa retains a highly undifferentiated hexaploid genome structure.</title>
        <authorList>
            <person name="Kagale S."/>
            <person name="Koh C."/>
            <person name="Nixon J."/>
            <person name="Bollina V."/>
            <person name="Clarke W.E."/>
            <person name="Tuteja R."/>
            <person name="Spillane C."/>
            <person name="Robinson S.J."/>
            <person name="Links M.G."/>
            <person name="Clarke C."/>
            <person name="Higgins E.E."/>
            <person name="Huebert T."/>
            <person name="Sharpe A.G."/>
            <person name="Parkin I.A."/>
        </authorList>
    </citation>
    <scope>NUCLEOTIDE SEQUENCE [LARGE SCALE GENOMIC DNA]</scope>
    <source>
        <strain evidence="2">cv. DH55</strain>
    </source>
</reference>
<feature type="compositionally biased region" description="Basic and acidic residues" evidence="1">
    <location>
        <begin position="146"/>
        <end position="155"/>
    </location>
</feature>
<reference evidence="3" key="2">
    <citation type="submission" date="2025-08" db="UniProtKB">
        <authorList>
            <consortium name="RefSeq"/>
        </authorList>
    </citation>
    <scope>IDENTIFICATION</scope>
    <source>
        <tissue evidence="3">Leaf</tissue>
    </source>
</reference>
<feature type="compositionally biased region" description="Polar residues" evidence="1">
    <location>
        <begin position="318"/>
        <end position="329"/>
    </location>
</feature>
<feature type="compositionally biased region" description="Pro residues" evidence="1">
    <location>
        <begin position="183"/>
        <end position="199"/>
    </location>
</feature>
<evidence type="ECO:0000256" key="1">
    <source>
        <dbReference type="SAM" id="MobiDB-lite"/>
    </source>
</evidence>
<accession>A0ABM0ZCF4</accession>
<evidence type="ECO:0000313" key="2">
    <source>
        <dbReference type="Proteomes" id="UP000694864"/>
    </source>
</evidence>
<evidence type="ECO:0000313" key="3">
    <source>
        <dbReference type="RefSeq" id="XP_010513779.1"/>
    </source>
</evidence>
<feature type="compositionally biased region" description="Pro residues" evidence="1">
    <location>
        <begin position="119"/>
        <end position="128"/>
    </location>
</feature>
<feature type="compositionally biased region" description="Basic and acidic residues" evidence="1">
    <location>
        <begin position="297"/>
        <end position="307"/>
    </location>
</feature>